<accession>A0A1X0DAA8</accession>
<feature type="compositionally biased region" description="Acidic residues" evidence="1">
    <location>
        <begin position="11"/>
        <end position="21"/>
    </location>
</feature>
<protein>
    <submittedName>
        <fullName evidence="2">Uncharacterized protein</fullName>
    </submittedName>
</protein>
<dbReference type="STRING" id="81858.BST23_01515"/>
<dbReference type="Proteomes" id="UP000192772">
    <property type="component" value="Unassembled WGS sequence"/>
</dbReference>
<evidence type="ECO:0000313" key="2">
    <source>
        <dbReference type="EMBL" id="ORA69355.1"/>
    </source>
</evidence>
<gene>
    <name evidence="2" type="ORF">BST23_01515</name>
</gene>
<evidence type="ECO:0000256" key="1">
    <source>
        <dbReference type="SAM" id="MobiDB-lite"/>
    </source>
</evidence>
<comment type="caution">
    <text evidence="2">The sequence shown here is derived from an EMBL/GenBank/DDBJ whole genome shotgun (WGS) entry which is preliminary data.</text>
</comment>
<organism evidence="2 3">
    <name type="scientific">Mycolicibacterium elephantis</name>
    <dbReference type="NCBI Taxonomy" id="81858"/>
    <lineage>
        <taxon>Bacteria</taxon>
        <taxon>Bacillati</taxon>
        <taxon>Actinomycetota</taxon>
        <taxon>Actinomycetes</taxon>
        <taxon>Mycobacteriales</taxon>
        <taxon>Mycobacteriaceae</taxon>
        <taxon>Mycolicibacterium</taxon>
    </lineage>
</organism>
<reference evidence="2 3" key="1">
    <citation type="submission" date="2017-02" db="EMBL/GenBank/DDBJ databases">
        <title>The new phylogeny of genus Mycobacterium.</title>
        <authorList>
            <person name="Tortoli E."/>
            <person name="Trovato A."/>
            <person name="Cirillo D.M."/>
        </authorList>
    </citation>
    <scope>NUCLEOTIDE SEQUENCE [LARGE SCALE GENOMIC DNA]</scope>
    <source>
        <strain evidence="2 3">FI-09383</strain>
    </source>
</reference>
<sequence>MGKRLEQALAESDEIEAAETDQTDRPLPSHVKMSRPNRARSKVLQVRLNPEEYDAIAEIAERRGLPVSTVARAQLLAMIDDEESGDGDVAAQLEDVQRRIAIVMSKIRRMGSGVKGSTGRATSSLR</sequence>
<dbReference type="RefSeq" id="WP_064929603.1">
    <property type="nucleotide sequence ID" value="NZ_JBCGVB010000003.1"/>
</dbReference>
<proteinExistence type="predicted"/>
<name>A0A1X0DAA8_9MYCO</name>
<feature type="region of interest" description="Disordered" evidence="1">
    <location>
        <begin position="1"/>
        <end position="38"/>
    </location>
</feature>
<dbReference type="AlphaFoldDB" id="A0A1X0DAA8"/>
<dbReference type="EMBL" id="MVHP01000001">
    <property type="protein sequence ID" value="ORA69355.1"/>
    <property type="molecule type" value="Genomic_DNA"/>
</dbReference>
<evidence type="ECO:0000313" key="3">
    <source>
        <dbReference type="Proteomes" id="UP000192772"/>
    </source>
</evidence>